<comment type="function">
    <text evidence="9 11">Required for accurate and efficient protein synthesis under certain stress conditions. May act as a fidelity factor of the translation reaction, by catalyzing a one-codon backward translocation of tRNAs on improperly translocated ribosomes. Back-translocation proceeds from a post-translocation (POST) complex to a pre-translocation (PRE) complex, thus giving elongation factor G a second chance to translocate the tRNAs correctly. Binds to ribosomes in a GTP-dependent manner.</text>
</comment>
<evidence type="ECO:0000313" key="14">
    <source>
        <dbReference type="Proteomes" id="UP000078459"/>
    </source>
</evidence>
<dbReference type="NCBIfam" id="TIGR00231">
    <property type="entry name" value="small_GTP"/>
    <property type="match status" value="1"/>
</dbReference>
<feature type="domain" description="Tr-type G" evidence="12">
    <location>
        <begin position="2"/>
        <end position="183"/>
    </location>
</feature>
<dbReference type="SUPFAM" id="SSF54980">
    <property type="entry name" value="EF-G C-terminal domain-like"/>
    <property type="match status" value="2"/>
</dbReference>
<reference evidence="13 14" key="2">
    <citation type="submission" date="2016-06" db="EMBL/GenBank/DDBJ databases">
        <title>Pedobacter psychrophilus sp. nov., isolated from Antarctic fragmentary rock.</title>
        <authorList>
            <person name="Svec P."/>
        </authorList>
    </citation>
    <scope>NUCLEOTIDE SEQUENCE [LARGE SCALE GENOMIC DNA]</scope>
    <source>
        <strain evidence="13 14">CCM 8644</strain>
    </source>
</reference>
<dbReference type="InterPro" id="IPR035647">
    <property type="entry name" value="EFG_III/V"/>
</dbReference>
<dbReference type="NCBIfam" id="TIGR01393">
    <property type="entry name" value="lepA"/>
    <property type="match status" value="1"/>
</dbReference>
<comment type="caution">
    <text evidence="13">The sequence shown here is derived from an EMBL/GenBank/DDBJ whole genome shotgun (WGS) entry which is preliminary data.</text>
</comment>
<reference evidence="13 14" key="1">
    <citation type="submission" date="2016-04" db="EMBL/GenBank/DDBJ databases">
        <authorList>
            <person name="Evans L.H."/>
            <person name="Alamgir A."/>
            <person name="Owens N."/>
            <person name="Weber N.D."/>
            <person name="Virtaneva K."/>
            <person name="Barbian K."/>
            <person name="Babar A."/>
            <person name="Rosenke K."/>
        </authorList>
    </citation>
    <scope>NUCLEOTIDE SEQUENCE [LARGE SCALE GENOMIC DNA]</scope>
    <source>
        <strain evidence="13 14">CCM 8644</strain>
    </source>
</reference>
<keyword evidence="7 11" id="KW-0472">Membrane</keyword>
<feature type="binding site" evidence="11">
    <location>
        <begin position="14"/>
        <end position="19"/>
    </location>
    <ligand>
        <name>GTP</name>
        <dbReference type="ChEBI" id="CHEBI:37565"/>
    </ligand>
</feature>
<dbReference type="AlphaFoldDB" id="A0A179DHW8"/>
<keyword evidence="3 11" id="KW-0547">Nucleotide-binding</keyword>
<evidence type="ECO:0000256" key="2">
    <source>
        <dbReference type="ARBA" id="ARBA00022475"/>
    </source>
</evidence>
<sequence length="594" mass="66500">MKHIRNFCIIAHIDHGKSTLADRLLEFTSTVTKRESQAQLLDNMDLERERGITIKSHAIQMNYIHEGQEYILNLIDTPGHVDFSYEVSRSIAACEGALLIVDASQGIQAQTISNLYLALEQDLIIIPVLNKMDLPGAMPEEVKDQIVDLIGGERSDIIPASGKTGLGIQDILTAVIDRVPPPVGDPDAPLQALIFDSVFNSFRGIIAYFKVVNGQIKKNDRVKFVATGKEYIADEVGILKLNPTPKDVVKTGDVGYIISGIKEAREVKVGDTIVLRDRPAPSIQGFEEVKPMVFAGIYPVDTDEFEELREAMHKLQLNDASLVFEPESSAALGFGFRCGFLGMLHMEIIQERLEREFDMTVITTVPNVSYIAHTTKGDPFTVNNPSELPDPSKLEFVEEPFIKANIITKAEFVGPVMSLCIQKRGMIINQHYLTADRVELVFEMPMGEIVFDFYDKLKTISKGYASFDYHQIGFKQSDLVKLDIMLNGEHVDALSSLIHRSNSYDFGKRICEKLRELIPRQQFDIAIQASIGAKIIARENVKALRKDVTAKCYGGDISRKRKLLEKQKKGKKRMRQVGNVEIPQTAFMAVLKLD</sequence>
<dbReference type="Gene3D" id="3.30.70.240">
    <property type="match status" value="1"/>
</dbReference>
<evidence type="ECO:0000256" key="6">
    <source>
        <dbReference type="ARBA" id="ARBA00023134"/>
    </source>
</evidence>
<comment type="similarity">
    <text evidence="1 11">Belongs to the TRAFAC class translation factor GTPase superfamily. Classic translation factor GTPase family. LepA subfamily.</text>
</comment>
<comment type="similarity">
    <text evidence="10">Belongs to the GTP-binding elongation factor family. LepA subfamily.</text>
</comment>
<keyword evidence="13" id="KW-0251">Elongation factor</keyword>
<dbReference type="STRING" id="1826909.A5893_06670"/>
<dbReference type="InterPro" id="IPR013842">
    <property type="entry name" value="LepA_CTD"/>
</dbReference>
<organism evidence="13 14">
    <name type="scientific">Pedobacter psychrophilus</name>
    <dbReference type="NCBI Taxonomy" id="1826909"/>
    <lineage>
        <taxon>Bacteria</taxon>
        <taxon>Pseudomonadati</taxon>
        <taxon>Bacteroidota</taxon>
        <taxon>Sphingobacteriia</taxon>
        <taxon>Sphingobacteriales</taxon>
        <taxon>Sphingobacteriaceae</taxon>
        <taxon>Pedobacter</taxon>
    </lineage>
</organism>
<dbReference type="OrthoDB" id="9801591at2"/>
<dbReference type="SUPFAM" id="SSF50447">
    <property type="entry name" value="Translation proteins"/>
    <property type="match status" value="1"/>
</dbReference>
<dbReference type="GO" id="GO:0003924">
    <property type="term" value="F:GTPase activity"/>
    <property type="evidence" value="ECO:0007669"/>
    <property type="project" value="UniProtKB-UniRule"/>
</dbReference>
<dbReference type="HAMAP" id="MF_00071">
    <property type="entry name" value="LepA"/>
    <property type="match status" value="1"/>
</dbReference>
<keyword evidence="14" id="KW-1185">Reference proteome</keyword>
<dbReference type="InterPro" id="IPR038363">
    <property type="entry name" value="LepA_C_sf"/>
</dbReference>
<keyword evidence="5 11" id="KW-0648">Protein biosynthesis</keyword>
<evidence type="ECO:0000256" key="1">
    <source>
        <dbReference type="ARBA" id="ARBA00005454"/>
    </source>
</evidence>
<dbReference type="SUPFAM" id="SSF52540">
    <property type="entry name" value="P-loop containing nucleoside triphosphate hydrolases"/>
    <property type="match status" value="1"/>
</dbReference>
<dbReference type="PRINTS" id="PR00315">
    <property type="entry name" value="ELONGATNFCT"/>
</dbReference>
<dbReference type="Pfam" id="PF00009">
    <property type="entry name" value="GTP_EFTU"/>
    <property type="match status" value="1"/>
</dbReference>
<dbReference type="FunFam" id="2.40.30.10:FF:000015">
    <property type="entry name" value="Translation factor GUF1, mitochondrial"/>
    <property type="match status" value="1"/>
</dbReference>
<evidence type="ECO:0000259" key="12">
    <source>
        <dbReference type="PROSITE" id="PS51722"/>
    </source>
</evidence>
<gene>
    <name evidence="11" type="primary">lepA</name>
    <name evidence="13" type="ORF">A5893_06670</name>
</gene>
<dbReference type="FunFam" id="3.30.70.240:FF:000007">
    <property type="entry name" value="Translation factor GUF1, mitochondrial"/>
    <property type="match status" value="1"/>
</dbReference>
<dbReference type="FunFam" id="3.30.70.2570:FF:000001">
    <property type="entry name" value="Translation factor GUF1, mitochondrial"/>
    <property type="match status" value="1"/>
</dbReference>
<dbReference type="InterPro" id="IPR009000">
    <property type="entry name" value="Transl_B-barrel_sf"/>
</dbReference>
<dbReference type="InterPro" id="IPR000795">
    <property type="entry name" value="T_Tr_GTP-bd_dom"/>
</dbReference>
<dbReference type="GO" id="GO:0005525">
    <property type="term" value="F:GTP binding"/>
    <property type="evidence" value="ECO:0007669"/>
    <property type="project" value="UniProtKB-UniRule"/>
</dbReference>
<comment type="subcellular location">
    <subcellularLocation>
        <location evidence="11">Cell membrane</location>
        <topology evidence="11">Peripheral membrane protein</topology>
        <orientation evidence="11">Cytoplasmic side</orientation>
    </subcellularLocation>
</comment>
<dbReference type="InterPro" id="IPR035654">
    <property type="entry name" value="LepA_IV"/>
</dbReference>
<protein>
    <recommendedName>
        <fullName evidence="11">Elongation factor 4</fullName>
        <shortName evidence="11">EF-4</shortName>
        <ecNumber evidence="11">3.6.5.n1</ecNumber>
    </recommendedName>
    <alternativeName>
        <fullName evidence="11">Ribosomal back-translocase LepA</fullName>
    </alternativeName>
</protein>
<keyword evidence="2 11" id="KW-1003">Cell membrane</keyword>
<dbReference type="PROSITE" id="PS51722">
    <property type="entry name" value="G_TR_2"/>
    <property type="match status" value="1"/>
</dbReference>
<evidence type="ECO:0000256" key="4">
    <source>
        <dbReference type="ARBA" id="ARBA00022801"/>
    </source>
</evidence>
<dbReference type="CDD" id="cd03709">
    <property type="entry name" value="lepA_C"/>
    <property type="match status" value="1"/>
</dbReference>
<dbReference type="InterPro" id="IPR027417">
    <property type="entry name" value="P-loop_NTPase"/>
</dbReference>
<dbReference type="FunFam" id="3.30.70.870:FF:000004">
    <property type="entry name" value="Translation factor GUF1, mitochondrial"/>
    <property type="match status" value="1"/>
</dbReference>
<evidence type="ECO:0000313" key="13">
    <source>
        <dbReference type="EMBL" id="OAQ40621.1"/>
    </source>
</evidence>
<name>A0A179DHW8_9SPHI</name>
<feature type="binding site" evidence="11">
    <location>
        <begin position="130"/>
        <end position="133"/>
    </location>
    <ligand>
        <name>GTP</name>
        <dbReference type="ChEBI" id="CHEBI:37565"/>
    </ligand>
</feature>
<dbReference type="GO" id="GO:0003746">
    <property type="term" value="F:translation elongation factor activity"/>
    <property type="evidence" value="ECO:0007669"/>
    <property type="project" value="UniProtKB-UniRule"/>
</dbReference>
<dbReference type="PANTHER" id="PTHR43512:SF4">
    <property type="entry name" value="TRANSLATION FACTOR GUF1 HOMOLOG, CHLOROPLASTIC"/>
    <property type="match status" value="1"/>
</dbReference>
<evidence type="ECO:0000256" key="8">
    <source>
        <dbReference type="ARBA" id="ARBA00050293"/>
    </source>
</evidence>
<dbReference type="Gene3D" id="3.30.70.2570">
    <property type="entry name" value="Elongation factor 4, C-terminal domain"/>
    <property type="match status" value="1"/>
</dbReference>
<dbReference type="EMBL" id="LWHJ01000022">
    <property type="protein sequence ID" value="OAQ40621.1"/>
    <property type="molecule type" value="Genomic_DNA"/>
</dbReference>
<evidence type="ECO:0000256" key="5">
    <source>
        <dbReference type="ARBA" id="ARBA00022917"/>
    </source>
</evidence>
<dbReference type="InterPro" id="IPR005225">
    <property type="entry name" value="Small_GTP-bd"/>
</dbReference>
<dbReference type="RefSeq" id="WP_068821854.1">
    <property type="nucleotide sequence ID" value="NZ_LWHJ01000022.1"/>
</dbReference>
<dbReference type="InterPro" id="IPR000640">
    <property type="entry name" value="EFG_V-like"/>
</dbReference>
<dbReference type="EC" id="3.6.5.n1" evidence="11"/>
<dbReference type="Gene3D" id="3.40.50.300">
    <property type="entry name" value="P-loop containing nucleotide triphosphate hydrolases"/>
    <property type="match status" value="1"/>
</dbReference>
<dbReference type="CDD" id="cd03699">
    <property type="entry name" value="EF4_II"/>
    <property type="match status" value="1"/>
</dbReference>
<dbReference type="GO" id="GO:0005886">
    <property type="term" value="C:plasma membrane"/>
    <property type="evidence" value="ECO:0007669"/>
    <property type="project" value="UniProtKB-SubCell"/>
</dbReference>
<evidence type="ECO:0000256" key="3">
    <source>
        <dbReference type="ARBA" id="ARBA00022741"/>
    </source>
</evidence>
<dbReference type="InterPro" id="IPR006297">
    <property type="entry name" value="EF-4"/>
</dbReference>
<evidence type="ECO:0000256" key="11">
    <source>
        <dbReference type="HAMAP-Rule" id="MF_00071"/>
    </source>
</evidence>
<dbReference type="Gene3D" id="2.40.30.10">
    <property type="entry name" value="Translation factors"/>
    <property type="match status" value="1"/>
</dbReference>
<dbReference type="CDD" id="cd01890">
    <property type="entry name" value="LepA"/>
    <property type="match status" value="1"/>
</dbReference>
<accession>A0A179DHW8</accession>
<dbReference type="Gene3D" id="3.30.70.870">
    <property type="entry name" value="Elongation Factor G (Translational Gtpase), domain 3"/>
    <property type="match status" value="1"/>
</dbReference>
<dbReference type="GO" id="GO:0045727">
    <property type="term" value="P:positive regulation of translation"/>
    <property type="evidence" value="ECO:0007669"/>
    <property type="project" value="UniProtKB-UniRule"/>
</dbReference>
<comment type="catalytic activity">
    <reaction evidence="8 11">
        <text>GTP + H2O = GDP + phosphate + H(+)</text>
        <dbReference type="Rhea" id="RHEA:19669"/>
        <dbReference type="ChEBI" id="CHEBI:15377"/>
        <dbReference type="ChEBI" id="CHEBI:15378"/>
        <dbReference type="ChEBI" id="CHEBI:37565"/>
        <dbReference type="ChEBI" id="CHEBI:43474"/>
        <dbReference type="ChEBI" id="CHEBI:58189"/>
        <dbReference type="EC" id="3.6.5.n1"/>
    </reaction>
</comment>
<keyword evidence="6 11" id="KW-0342">GTP-binding</keyword>
<dbReference type="InterPro" id="IPR004161">
    <property type="entry name" value="EFTu-like_2"/>
</dbReference>
<dbReference type="CDD" id="cd16260">
    <property type="entry name" value="EF4_III"/>
    <property type="match status" value="1"/>
</dbReference>
<evidence type="ECO:0000256" key="7">
    <source>
        <dbReference type="ARBA" id="ARBA00023136"/>
    </source>
</evidence>
<dbReference type="GO" id="GO:0043022">
    <property type="term" value="F:ribosome binding"/>
    <property type="evidence" value="ECO:0007669"/>
    <property type="project" value="UniProtKB-UniRule"/>
</dbReference>
<dbReference type="FunFam" id="3.40.50.300:FF:000078">
    <property type="entry name" value="Elongation factor 4"/>
    <property type="match status" value="1"/>
</dbReference>
<evidence type="ECO:0000256" key="10">
    <source>
        <dbReference type="ARBA" id="ARBA00061052"/>
    </source>
</evidence>
<dbReference type="Pfam" id="PF03144">
    <property type="entry name" value="GTP_EFTU_D2"/>
    <property type="match status" value="1"/>
</dbReference>
<dbReference type="Pfam" id="PF06421">
    <property type="entry name" value="LepA_C"/>
    <property type="match status" value="1"/>
</dbReference>
<evidence type="ECO:0000256" key="9">
    <source>
        <dbReference type="ARBA" id="ARBA00057626"/>
    </source>
</evidence>
<dbReference type="PANTHER" id="PTHR43512">
    <property type="entry name" value="TRANSLATION FACTOR GUF1-RELATED"/>
    <property type="match status" value="1"/>
</dbReference>
<proteinExistence type="inferred from homology"/>
<dbReference type="Proteomes" id="UP000078459">
    <property type="component" value="Unassembled WGS sequence"/>
</dbReference>
<dbReference type="Pfam" id="PF00679">
    <property type="entry name" value="EFG_C"/>
    <property type="match status" value="1"/>
</dbReference>
<keyword evidence="4 11" id="KW-0378">Hydrolase</keyword>